<dbReference type="Proteomes" id="UP000095287">
    <property type="component" value="Unplaced"/>
</dbReference>
<accession>A0A1I7ZHX9</accession>
<evidence type="ECO:0000313" key="2">
    <source>
        <dbReference type="WBParaSite" id="L893_g2638.t1"/>
    </source>
</evidence>
<proteinExistence type="predicted"/>
<dbReference type="AlphaFoldDB" id="A0A1I7ZHX9"/>
<name>A0A1I7ZHX9_9BILA</name>
<sequence length="78" mass="9158">MTNMILKYGRNTYRYKSSPFIIRKATIDVPPSRFSIWSHFGCSTGQIDCEPPNHVSGRRIFPFPQVSYFYVFVTFKKV</sequence>
<dbReference type="WBParaSite" id="L893_g2638.t1">
    <property type="protein sequence ID" value="L893_g2638.t1"/>
    <property type="gene ID" value="L893_g2638"/>
</dbReference>
<reference evidence="2" key="1">
    <citation type="submission" date="2016-11" db="UniProtKB">
        <authorList>
            <consortium name="WormBaseParasite"/>
        </authorList>
    </citation>
    <scope>IDENTIFICATION</scope>
</reference>
<organism evidence="1 2">
    <name type="scientific">Steinernema glaseri</name>
    <dbReference type="NCBI Taxonomy" id="37863"/>
    <lineage>
        <taxon>Eukaryota</taxon>
        <taxon>Metazoa</taxon>
        <taxon>Ecdysozoa</taxon>
        <taxon>Nematoda</taxon>
        <taxon>Chromadorea</taxon>
        <taxon>Rhabditida</taxon>
        <taxon>Tylenchina</taxon>
        <taxon>Panagrolaimomorpha</taxon>
        <taxon>Strongyloidoidea</taxon>
        <taxon>Steinernematidae</taxon>
        <taxon>Steinernema</taxon>
    </lineage>
</organism>
<keyword evidence="1" id="KW-1185">Reference proteome</keyword>
<protein>
    <submittedName>
        <fullName evidence="2">Ovule protein</fullName>
    </submittedName>
</protein>
<evidence type="ECO:0000313" key="1">
    <source>
        <dbReference type="Proteomes" id="UP000095287"/>
    </source>
</evidence>